<evidence type="ECO:0000313" key="3">
    <source>
        <dbReference type="Proteomes" id="UP000799778"/>
    </source>
</evidence>
<accession>A0A6A5Y7L9</accession>
<dbReference type="Proteomes" id="UP000799778">
    <property type="component" value="Unassembled WGS sequence"/>
</dbReference>
<sequence length="349" mass="38663">MRRKRQRDTAITTPDVPDPSRVKKARAEPFANPLPAGPADTPYVATLHRMPGSTALKLIVEEEGSRNRTRTRDNNRHRSPFDCSTRLTRCDHVQDPTEGHTWHRGDIGEIGTTDGDTSRVLLLGIAQEKAELDGSEVDTFFAVSWLYTPEEAKAEGIQTEIKLGSEKTHIISTHVQVLRFGGFNGGPLSINQRQRGVLEDHILDFNARPRRIRPLSSRGCVVHEAIQYYYQTQQQTKVDSEPVPEMIRSLDTEPAPETDLEGTLKVLNTDTDSQPHTPPPEYDSDDPSEHASPLDPRLSSPLIVTASGLDKDGDGQITPTITAKIEASSGSVLERLQRSMVALSPFHSK</sequence>
<dbReference type="GeneID" id="54283049"/>
<name>A0A6A5Y7L9_9PLEO</name>
<evidence type="ECO:0000256" key="1">
    <source>
        <dbReference type="SAM" id="MobiDB-lite"/>
    </source>
</evidence>
<dbReference type="AlphaFoldDB" id="A0A6A5Y7L9"/>
<evidence type="ECO:0000313" key="2">
    <source>
        <dbReference type="EMBL" id="KAF2021565.1"/>
    </source>
</evidence>
<dbReference type="RefSeq" id="XP_033389904.1">
    <property type="nucleotide sequence ID" value="XM_033525652.1"/>
</dbReference>
<dbReference type="EMBL" id="ML978066">
    <property type="protein sequence ID" value="KAF2021565.1"/>
    <property type="molecule type" value="Genomic_DNA"/>
</dbReference>
<feature type="compositionally biased region" description="Basic and acidic residues" evidence="1">
    <location>
        <begin position="18"/>
        <end position="27"/>
    </location>
</feature>
<feature type="region of interest" description="Disordered" evidence="1">
    <location>
        <begin position="61"/>
        <end position="80"/>
    </location>
</feature>
<reference evidence="2" key="1">
    <citation type="journal article" date="2020" name="Stud. Mycol.">
        <title>101 Dothideomycetes genomes: a test case for predicting lifestyles and emergence of pathogens.</title>
        <authorList>
            <person name="Haridas S."/>
            <person name="Albert R."/>
            <person name="Binder M."/>
            <person name="Bloem J."/>
            <person name="Labutti K."/>
            <person name="Salamov A."/>
            <person name="Andreopoulos B."/>
            <person name="Baker S."/>
            <person name="Barry K."/>
            <person name="Bills G."/>
            <person name="Bluhm B."/>
            <person name="Cannon C."/>
            <person name="Castanera R."/>
            <person name="Culley D."/>
            <person name="Daum C."/>
            <person name="Ezra D."/>
            <person name="Gonzalez J."/>
            <person name="Henrissat B."/>
            <person name="Kuo A."/>
            <person name="Liang C."/>
            <person name="Lipzen A."/>
            <person name="Lutzoni F."/>
            <person name="Magnuson J."/>
            <person name="Mondo S."/>
            <person name="Nolan M."/>
            <person name="Ohm R."/>
            <person name="Pangilinan J."/>
            <person name="Park H.-J."/>
            <person name="Ramirez L."/>
            <person name="Alfaro M."/>
            <person name="Sun H."/>
            <person name="Tritt A."/>
            <person name="Yoshinaga Y."/>
            <person name="Zwiers L.-H."/>
            <person name="Turgeon B."/>
            <person name="Goodwin S."/>
            <person name="Spatafora J."/>
            <person name="Crous P."/>
            <person name="Grigoriev I."/>
        </authorList>
    </citation>
    <scope>NUCLEOTIDE SEQUENCE</scope>
    <source>
        <strain evidence="2">CBS 175.79</strain>
    </source>
</reference>
<proteinExistence type="predicted"/>
<keyword evidence="3" id="KW-1185">Reference proteome</keyword>
<gene>
    <name evidence="2" type="ORF">BU24DRAFT_404571</name>
</gene>
<feature type="region of interest" description="Disordered" evidence="1">
    <location>
        <begin position="1"/>
        <end position="42"/>
    </location>
</feature>
<organism evidence="2 3">
    <name type="scientific">Aaosphaeria arxii CBS 175.79</name>
    <dbReference type="NCBI Taxonomy" id="1450172"/>
    <lineage>
        <taxon>Eukaryota</taxon>
        <taxon>Fungi</taxon>
        <taxon>Dikarya</taxon>
        <taxon>Ascomycota</taxon>
        <taxon>Pezizomycotina</taxon>
        <taxon>Dothideomycetes</taxon>
        <taxon>Pleosporomycetidae</taxon>
        <taxon>Pleosporales</taxon>
        <taxon>Pleosporales incertae sedis</taxon>
        <taxon>Aaosphaeria</taxon>
    </lineage>
</organism>
<protein>
    <submittedName>
        <fullName evidence="2">Uncharacterized protein</fullName>
    </submittedName>
</protein>
<feature type="region of interest" description="Disordered" evidence="1">
    <location>
        <begin position="268"/>
        <end position="317"/>
    </location>
</feature>